<protein>
    <submittedName>
        <fullName evidence="4">AMP-binding protein</fullName>
    </submittedName>
</protein>
<evidence type="ECO:0000256" key="1">
    <source>
        <dbReference type="ARBA" id="ARBA00022598"/>
    </source>
</evidence>
<dbReference type="InterPro" id="IPR000873">
    <property type="entry name" value="AMP-dep_synth/lig_dom"/>
</dbReference>
<dbReference type="RefSeq" id="WP_344039032.1">
    <property type="nucleotide sequence ID" value="NZ_BAAAKE010000014.1"/>
</dbReference>
<dbReference type="InterPro" id="IPR045851">
    <property type="entry name" value="AMP-bd_C_sf"/>
</dbReference>
<dbReference type="InterPro" id="IPR042099">
    <property type="entry name" value="ANL_N_sf"/>
</dbReference>
<keyword evidence="5" id="KW-1185">Reference proteome</keyword>
<organism evidence="4 5">
    <name type="scientific">Saccharothrix xinjiangensis</name>
    <dbReference type="NCBI Taxonomy" id="204798"/>
    <lineage>
        <taxon>Bacteria</taxon>
        <taxon>Bacillati</taxon>
        <taxon>Actinomycetota</taxon>
        <taxon>Actinomycetes</taxon>
        <taxon>Pseudonocardiales</taxon>
        <taxon>Pseudonocardiaceae</taxon>
        <taxon>Saccharothrix</taxon>
    </lineage>
</organism>
<dbReference type="PANTHER" id="PTHR43352:SF1">
    <property type="entry name" value="ANTHRANILATE--COA LIGASE"/>
    <property type="match status" value="1"/>
</dbReference>
<evidence type="ECO:0000259" key="2">
    <source>
        <dbReference type="Pfam" id="PF00501"/>
    </source>
</evidence>
<proteinExistence type="predicted"/>
<dbReference type="PROSITE" id="PS00455">
    <property type="entry name" value="AMP_BINDING"/>
    <property type="match status" value="1"/>
</dbReference>
<dbReference type="Pfam" id="PF13193">
    <property type="entry name" value="AMP-binding_C"/>
    <property type="match status" value="1"/>
</dbReference>
<dbReference type="Gene3D" id="3.30.300.30">
    <property type="match status" value="1"/>
</dbReference>
<dbReference type="PANTHER" id="PTHR43352">
    <property type="entry name" value="ACETYL-COA SYNTHETASE"/>
    <property type="match status" value="1"/>
</dbReference>
<feature type="domain" description="AMP-dependent synthetase/ligase" evidence="2">
    <location>
        <begin position="43"/>
        <end position="385"/>
    </location>
</feature>
<evidence type="ECO:0000259" key="3">
    <source>
        <dbReference type="Pfam" id="PF13193"/>
    </source>
</evidence>
<comment type="caution">
    <text evidence="4">The sequence shown here is derived from an EMBL/GenBank/DDBJ whole genome shotgun (WGS) entry which is preliminary data.</text>
</comment>
<dbReference type="InterPro" id="IPR025110">
    <property type="entry name" value="AMP-bd_C"/>
</dbReference>
<keyword evidence="1" id="KW-0436">Ligase</keyword>
<dbReference type="Gene3D" id="3.40.50.12780">
    <property type="entry name" value="N-terminal domain of ligase-like"/>
    <property type="match status" value="1"/>
</dbReference>
<evidence type="ECO:0000313" key="4">
    <source>
        <dbReference type="EMBL" id="MFC5057066.1"/>
    </source>
</evidence>
<accession>A0ABV9Y3U5</accession>
<dbReference type="SUPFAM" id="SSF56801">
    <property type="entry name" value="Acetyl-CoA synthetase-like"/>
    <property type="match status" value="1"/>
</dbReference>
<evidence type="ECO:0000313" key="5">
    <source>
        <dbReference type="Proteomes" id="UP001595833"/>
    </source>
</evidence>
<dbReference type="InterPro" id="IPR020845">
    <property type="entry name" value="AMP-binding_CS"/>
</dbReference>
<sequence length="539" mass="57371">MELAPTAHEDGTTRRWLLDVAPAPDLVPEPDHRRPLNAAGVLDDAARGGPDRRCLVTDAGTWGHGHLLARANQVAGALVRRWGLRSGNRVLLYGPNTPWYAACYFGVLRAGGVVVPVPWGVRAREVAPIAERTEVDLVVADARHVADLAELAQRVDVLVFGAEPTEFGREVDASPVGFEPVRTSADDVAVVDFTSGSTGAPKCAMHLHRDLLFAALNHHRMLDLAPGDLVASNGSVAFGYLLGALVLAPLTRGAAALFVEDEDFDAFFDVAHRHRATVFASTPGLYRRGLRTGAPVPPDLRIALSGGEKLDQDTRDGWLEATGAPLVDHLGTTELMAPVIGTPWGRAPRRDTLGRAMPGFQVRVLDDEGREAPVGRVGRLAVRGAAGCLYVKDPAAQAEGVRDGWTHTGDRASLDVDGHVVVHGRGRDLVMVDGINVATTEVETVLRGHSAVADVAVLGVPDACGVTALVAFVTPTGDDRGLVGLVREHARRELAQYKQPRVVRVLDRLPRNARNKVDHPVLAEVARAAVGGLSFSGSV</sequence>
<dbReference type="Proteomes" id="UP001595833">
    <property type="component" value="Unassembled WGS sequence"/>
</dbReference>
<name>A0ABV9Y3U5_9PSEU</name>
<feature type="domain" description="AMP-binding enzyme C-terminal" evidence="3">
    <location>
        <begin position="441"/>
        <end position="516"/>
    </location>
</feature>
<dbReference type="Pfam" id="PF00501">
    <property type="entry name" value="AMP-binding"/>
    <property type="match status" value="1"/>
</dbReference>
<gene>
    <name evidence="4" type="ORF">ACFPFM_25380</name>
</gene>
<reference evidence="5" key="1">
    <citation type="journal article" date="2019" name="Int. J. Syst. Evol. Microbiol.">
        <title>The Global Catalogue of Microorganisms (GCM) 10K type strain sequencing project: providing services to taxonomists for standard genome sequencing and annotation.</title>
        <authorList>
            <consortium name="The Broad Institute Genomics Platform"/>
            <consortium name="The Broad Institute Genome Sequencing Center for Infectious Disease"/>
            <person name="Wu L."/>
            <person name="Ma J."/>
        </authorList>
    </citation>
    <scope>NUCLEOTIDE SEQUENCE [LARGE SCALE GENOMIC DNA]</scope>
    <source>
        <strain evidence="5">KCTC 12848</strain>
    </source>
</reference>
<dbReference type="EMBL" id="JBHSJB010000025">
    <property type="protein sequence ID" value="MFC5057066.1"/>
    <property type="molecule type" value="Genomic_DNA"/>
</dbReference>